<keyword evidence="3" id="KW-1133">Transmembrane helix</keyword>
<comment type="caution">
    <text evidence="4">The sequence shown here is derived from an EMBL/GenBank/DDBJ whole genome shotgun (WGS) entry which is preliminary data.</text>
</comment>
<feature type="transmembrane region" description="Helical" evidence="3">
    <location>
        <begin position="126"/>
        <end position="143"/>
    </location>
</feature>
<dbReference type="Proteomes" id="UP000467700">
    <property type="component" value="Unassembled WGS sequence"/>
</dbReference>
<feature type="region of interest" description="Disordered" evidence="2">
    <location>
        <begin position="809"/>
        <end position="852"/>
    </location>
</feature>
<accession>A0A8S0W9F8</accession>
<feature type="transmembrane region" description="Helical" evidence="3">
    <location>
        <begin position="85"/>
        <end position="106"/>
    </location>
</feature>
<proteinExistence type="predicted"/>
<evidence type="ECO:0000256" key="1">
    <source>
        <dbReference type="SAM" id="Coils"/>
    </source>
</evidence>
<feature type="coiled-coil region" evidence="1">
    <location>
        <begin position="295"/>
        <end position="339"/>
    </location>
</feature>
<protein>
    <submittedName>
        <fullName evidence="4">Uncharacterized protein</fullName>
    </submittedName>
</protein>
<dbReference type="AlphaFoldDB" id="A0A8S0W9F8"/>
<organism evidence="4 5">
    <name type="scientific">Cyclocybe aegerita</name>
    <name type="common">Black poplar mushroom</name>
    <name type="synonym">Agrocybe aegerita</name>
    <dbReference type="NCBI Taxonomy" id="1973307"/>
    <lineage>
        <taxon>Eukaryota</taxon>
        <taxon>Fungi</taxon>
        <taxon>Dikarya</taxon>
        <taxon>Basidiomycota</taxon>
        <taxon>Agaricomycotina</taxon>
        <taxon>Agaricomycetes</taxon>
        <taxon>Agaricomycetidae</taxon>
        <taxon>Agaricales</taxon>
        <taxon>Agaricineae</taxon>
        <taxon>Bolbitiaceae</taxon>
        <taxon>Cyclocybe</taxon>
    </lineage>
</organism>
<evidence type="ECO:0000256" key="3">
    <source>
        <dbReference type="SAM" id="Phobius"/>
    </source>
</evidence>
<keyword evidence="1" id="KW-0175">Coiled coil</keyword>
<name>A0A8S0W9F8_CYCAE</name>
<evidence type="ECO:0000313" key="4">
    <source>
        <dbReference type="EMBL" id="CAA7262236.1"/>
    </source>
</evidence>
<sequence length="864" mass="96992">MAWELTGPEFEHSFYVGNYMSAVLYGRENVDHTPRCLRWCPSLYMAEVSVWYQTMGSTSVVAMVLLGDALMLYRLFVIYGSRYCVIALPILMYFAAFALAILELVLAANPGRDFFHGNNINFGTPYFSLVIALNLIITVLICAHSARTYTGIASMLIESAAPYSLVGILFLTFYAVGSMTAISSAFGQVWAKLACTSPQLIALRVVTGRAWGREVITQAQSSLNFEMRSTSGAVVVDPGDTHIFINASTSLVARPKLASLPRHHIASAFAQIPLVNKMDSPTPFLSDEAIGAMSEDEMRQTLGKMREEIARLSLERATLLKKIERKQRKLEEIDDLEDTSSNPSSGDDEETQIDYESVMKHDLATLKMEGWKTRDILTDGDHKAQPSTFTPELPPEIWYSIFERAIPPNWLLDPSLSLGYDSSCVALPFLYEDICIRRVHQFLTLVGTIRNSPYKYGGLVKALNILCYVPEVFLNQFTKYLTTLFFLCPRLEKFACTSLIPLPQQAVIPMPPQSVSRLQLSSVASWETIKSLLNETRTTLTSLWLQMPETVPELVPDSPISLSRLSSLVLECKLNPGNRRGHDINFLRRQFDFPGLSKITLCQLTVGGMDEGVGDAVIAFLERHGARLVFLNLHPSFSLRLQDTFFYRLLHLKKISPHLERFLMPLSFVAKNKAWLEHFSHPKLQWLDFCHPPNAIPDTGGLSNISLLHGDLPGLRGSRVLSCLPHVSYEWLQIFPPEAVRTPDESFAINFYPSQLIHAVNYIYWLRPQWDAGRSGWRCDDQFASSFRDGEWPCVEQLLKKGSLDLSASYPRESDKNESDSEDGAYVPVSDDSESEDDLASEVETESDISKEDWAELLSGSTGF</sequence>
<keyword evidence="3" id="KW-0812">Transmembrane</keyword>
<feature type="transmembrane region" description="Helical" evidence="3">
    <location>
        <begin position="155"/>
        <end position="176"/>
    </location>
</feature>
<dbReference type="OrthoDB" id="3258555at2759"/>
<evidence type="ECO:0000256" key="2">
    <source>
        <dbReference type="SAM" id="MobiDB-lite"/>
    </source>
</evidence>
<feature type="transmembrane region" description="Helical" evidence="3">
    <location>
        <begin position="51"/>
        <end position="73"/>
    </location>
</feature>
<feature type="compositionally biased region" description="Acidic residues" evidence="2">
    <location>
        <begin position="831"/>
        <end position="847"/>
    </location>
</feature>
<keyword evidence="5" id="KW-1185">Reference proteome</keyword>
<gene>
    <name evidence="4" type="ORF">AAE3_LOCUS4496</name>
</gene>
<evidence type="ECO:0000313" key="5">
    <source>
        <dbReference type="Proteomes" id="UP000467700"/>
    </source>
</evidence>
<dbReference type="EMBL" id="CACVBS010000035">
    <property type="protein sequence ID" value="CAA7262236.1"/>
    <property type="molecule type" value="Genomic_DNA"/>
</dbReference>
<reference evidence="4 5" key="1">
    <citation type="submission" date="2020-01" db="EMBL/GenBank/DDBJ databases">
        <authorList>
            <person name="Gupta K D."/>
        </authorList>
    </citation>
    <scope>NUCLEOTIDE SEQUENCE [LARGE SCALE GENOMIC DNA]</scope>
</reference>
<keyword evidence="3" id="KW-0472">Membrane</keyword>